<name>A0ABU4G919_9BACL</name>
<dbReference type="EMBL" id="JAUBDI010000008">
    <property type="protein sequence ID" value="MDW0113481.1"/>
    <property type="molecule type" value="Genomic_DNA"/>
</dbReference>
<dbReference type="RefSeq" id="WP_317943853.1">
    <property type="nucleotide sequence ID" value="NZ_JAUBDI010000008.1"/>
</dbReference>
<protein>
    <recommendedName>
        <fullName evidence="3">Transcriptional regulator</fullName>
    </recommendedName>
</protein>
<gene>
    <name evidence="1" type="ORF">QT711_09805</name>
</gene>
<keyword evidence="2" id="KW-1185">Reference proteome</keyword>
<comment type="caution">
    <text evidence="1">The sequence shown here is derived from an EMBL/GenBank/DDBJ whole genome shotgun (WGS) entry which is preliminary data.</text>
</comment>
<evidence type="ECO:0008006" key="3">
    <source>
        <dbReference type="Google" id="ProtNLM"/>
    </source>
</evidence>
<proteinExistence type="predicted"/>
<accession>A0ABU4G919</accession>
<sequence>MLVTIGVIGPAESVEKILYVAEEFPHAKCIPFIYEKVSELPGLIEQGRPIVDQWLFSGMMNHMYALQHELVPEEQSNYPYLHGSSFFVKLLEIQEKEGRMIHSVSIDYITDEEMEKVVSFYNFDHLRFSTIPSSFNGDSKQIASLHEKMYKEGKTEVAITALKDVFDRLQAVNIPVYRLTPSYIAIKLALELLIEKAQSKHYENLQMAVLGCQVLNAHENIEQSIFEWKHQDLLVKKDLLTLTQKLNGSFVENADGLYSIYTTKGEVDEDIEASLLNMIETFKLNQQLDVGFTIGYGQTVLEAEQHVRHGLNQLQAVEEPYILIVRTKKDITQKVQSDYANQLNTTEMRATLQDRFQLTDSNARDVLRLAFHCQRYNRQAFTADDVAQWFSQTKRNARRILLELQQAGVITIHERTQTTQRGRPSNVYRFSDMELLFRKEE</sequence>
<evidence type="ECO:0000313" key="1">
    <source>
        <dbReference type="EMBL" id="MDW0113481.1"/>
    </source>
</evidence>
<dbReference type="Proteomes" id="UP001282284">
    <property type="component" value="Unassembled WGS sequence"/>
</dbReference>
<reference evidence="1 2" key="1">
    <citation type="submission" date="2023-06" db="EMBL/GenBank/DDBJ databases">
        <title>Sporosarcina sp. nov., isolated from Korean traditional fermented seafood 'Jeotgal'.</title>
        <authorList>
            <person name="Yang A.I."/>
            <person name="Shin N.-R."/>
        </authorList>
    </citation>
    <scope>NUCLEOTIDE SEQUENCE [LARGE SCALE GENOMIC DNA]</scope>
    <source>
        <strain evidence="1 2">KCTC13119</strain>
    </source>
</reference>
<evidence type="ECO:0000313" key="2">
    <source>
        <dbReference type="Proteomes" id="UP001282284"/>
    </source>
</evidence>
<organism evidence="1 2">
    <name type="scientific">Sporosarcina saromensis</name>
    <dbReference type="NCBI Taxonomy" id="359365"/>
    <lineage>
        <taxon>Bacteria</taxon>
        <taxon>Bacillati</taxon>
        <taxon>Bacillota</taxon>
        <taxon>Bacilli</taxon>
        <taxon>Bacillales</taxon>
        <taxon>Caryophanaceae</taxon>
        <taxon>Sporosarcina</taxon>
    </lineage>
</organism>